<dbReference type="GO" id="GO:0005768">
    <property type="term" value="C:endosome"/>
    <property type="evidence" value="ECO:0007669"/>
    <property type="project" value="TreeGrafter"/>
</dbReference>
<name>A0A0V0R349_PSEPJ</name>
<protein>
    <submittedName>
        <fullName evidence="3">Phox homologous domain</fullName>
    </submittedName>
</protein>
<dbReference type="InParanoid" id="A0A0V0R349"/>
<dbReference type="EMBL" id="LDAU01000061">
    <property type="protein sequence ID" value="KRX08613.1"/>
    <property type="molecule type" value="Genomic_DNA"/>
</dbReference>
<dbReference type="PANTHER" id="PTHR10555:SF170">
    <property type="entry name" value="FI18122P1"/>
    <property type="match status" value="1"/>
</dbReference>
<dbReference type="SUPFAM" id="SSF64268">
    <property type="entry name" value="PX domain"/>
    <property type="match status" value="1"/>
</dbReference>
<proteinExistence type="predicted"/>
<comment type="caution">
    <text evidence="3">The sequence shown here is derived from an EMBL/GenBank/DDBJ whole genome shotgun (WGS) entry which is preliminary data.</text>
</comment>
<reference evidence="3 4" key="1">
    <citation type="journal article" date="2015" name="Sci. Rep.">
        <title>Genome of the facultative scuticociliatosis pathogen Pseudocohnilembus persalinus provides insight into its virulence through horizontal gene transfer.</title>
        <authorList>
            <person name="Xiong J."/>
            <person name="Wang G."/>
            <person name="Cheng J."/>
            <person name="Tian M."/>
            <person name="Pan X."/>
            <person name="Warren A."/>
            <person name="Jiang C."/>
            <person name="Yuan D."/>
            <person name="Miao W."/>
        </authorList>
    </citation>
    <scope>NUCLEOTIDE SEQUENCE [LARGE SCALE GENOMIC DNA]</scope>
    <source>
        <strain evidence="3">36N120E</strain>
    </source>
</reference>
<gene>
    <name evidence="3" type="ORF">PPERSA_01866</name>
</gene>
<dbReference type="Pfam" id="PF00787">
    <property type="entry name" value="PX"/>
    <property type="match status" value="1"/>
</dbReference>
<evidence type="ECO:0000259" key="2">
    <source>
        <dbReference type="PROSITE" id="PS50195"/>
    </source>
</evidence>
<dbReference type="SMART" id="SM00312">
    <property type="entry name" value="PX"/>
    <property type="match status" value="1"/>
</dbReference>
<dbReference type="OMA" id="ITRFANW"/>
<keyword evidence="1" id="KW-0175">Coiled coil</keyword>
<accession>A0A0V0R349</accession>
<organism evidence="3 4">
    <name type="scientific">Pseudocohnilembus persalinus</name>
    <name type="common">Ciliate</name>
    <dbReference type="NCBI Taxonomy" id="266149"/>
    <lineage>
        <taxon>Eukaryota</taxon>
        <taxon>Sar</taxon>
        <taxon>Alveolata</taxon>
        <taxon>Ciliophora</taxon>
        <taxon>Intramacronucleata</taxon>
        <taxon>Oligohymenophorea</taxon>
        <taxon>Scuticociliatia</taxon>
        <taxon>Philasterida</taxon>
        <taxon>Pseudocohnilembidae</taxon>
        <taxon>Pseudocohnilembus</taxon>
    </lineage>
</organism>
<evidence type="ECO:0000313" key="4">
    <source>
        <dbReference type="Proteomes" id="UP000054937"/>
    </source>
</evidence>
<evidence type="ECO:0000313" key="3">
    <source>
        <dbReference type="EMBL" id="KRX08613.1"/>
    </source>
</evidence>
<sequence>MDKDFEIIDDEEGEEPQLIETIKPVQELTNEEIYIKQFNKANFKQQKEMEKRKVQIIGAETQKDWKFFELTIYTISSWQEPKKDQKENQFVVERRYSDFEWLYSILKKYFQGFVLPKPPQKDIKAKIEFIDKQKILEERQEGFIIFLQKLLDHPKLRYSNVLYLFLKQNNEEFLTTKEESNVGTDDLVIEENFITNVQSQIKDGFSNVFNYITGHSQDQNQETHICEIETENMEETNQFEKWEQKYNQQKNLLHKIKDTVEQIMIQRQNEIKKETEFYDFLNDGCGEFYFNQSKDKQKIVTHLFESQKYKITSQDSVRSLNTQVSENLRHLEHCVEILAQRKILAQNIQQQNEILKTVTGPQKPSVQNQISLLTNRYRTLCWQFKSDHKDFENKLKTQLAQINKSFTQFIQTQNQKLSKIWQEQ</sequence>
<feature type="domain" description="PX" evidence="2">
    <location>
        <begin position="51"/>
        <end position="173"/>
    </location>
</feature>
<dbReference type="Gene3D" id="3.30.1520.10">
    <property type="entry name" value="Phox-like domain"/>
    <property type="match status" value="1"/>
</dbReference>
<feature type="coiled-coil region" evidence="1">
    <location>
        <begin position="232"/>
        <end position="259"/>
    </location>
</feature>
<keyword evidence="4" id="KW-1185">Reference proteome</keyword>
<dbReference type="AlphaFoldDB" id="A0A0V0R349"/>
<dbReference type="InterPro" id="IPR001683">
    <property type="entry name" value="PX_dom"/>
</dbReference>
<dbReference type="GO" id="GO:0035091">
    <property type="term" value="F:phosphatidylinositol binding"/>
    <property type="evidence" value="ECO:0007669"/>
    <property type="project" value="InterPro"/>
</dbReference>
<dbReference type="PANTHER" id="PTHR10555">
    <property type="entry name" value="SORTING NEXIN"/>
    <property type="match status" value="1"/>
</dbReference>
<dbReference type="OrthoDB" id="286484at2759"/>
<evidence type="ECO:0000256" key="1">
    <source>
        <dbReference type="SAM" id="Coils"/>
    </source>
</evidence>
<dbReference type="PROSITE" id="PS50195">
    <property type="entry name" value="PX"/>
    <property type="match status" value="1"/>
</dbReference>
<dbReference type="InterPro" id="IPR036871">
    <property type="entry name" value="PX_dom_sf"/>
</dbReference>
<dbReference type="Proteomes" id="UP000054937">
    <property type="component" value="Unassembled WGS sequence"/>
</dbReference>